<evidence type="ECO:0000313" key="2">
    <source>
        <dbReference type="EMBL" id="SSA45983.1"/>
    </source>
</evidence>
<reference evidence="1 3" key="2">
    <citation type="submission" date="2018-03" db="EMBL/GenBank/DDBJ databases">
        <title>Genomic Encyclopedia of Archaeal and Bacterial Type Strains, Phase II (KMG-II): from individual species to whole genera.</title>
        <authorList>
            <person name="Goeker M."/>
        </authorList>
    </citation>
    <scope>NUCLEOTIDE SEQUENCE [LARGE SCALE GENOMIC DNA]</scope>
    <source>
        <strain evidence="1 3">DSM 25227</strain>
    </source>
</reference>
<dbReference type="AlphaFoldDB" id="A0A2Y9C7L2"/>
<evidence type="ECO:0000313" key="1">
    <source>
        <dbReference type="EMBL" id="PWJ19321.1"/>
    </source>
</evidence>
<dbReference type="Proteomes" id="UP000245839">
    <property type="component" value="Unassembled WGS sequence"/>
</dbReference>
<sequence>MADVVTHHGRLADLVVLPKPQRERNLGQGSLRAALYATGRPVMICPTETRPEEDFARHIAIG</sequence>
<keyword evidence="3" id="KW-1185">Reference proteome</keyword>
<name>A0A2Y9C7L2_9RHOB</name>
<reference evidence="2 4" key="1">
    <citation type="submission" date="2016-10" db="EMBL/GenBank/DDBJ databases">
        <authorList>
            <person name="Cai Z."/>
        </authorList>
    </citation>
    <scope>NUCLEOTIDE SEQUENCE [LARGE SCALE GENOMIC DNA]</scope>
    <source>
        <strain evidence="2 4">DSM 25227</strain>
    </source>
</reference>
<dbReference type="Proteomes" id="UP000251571">
    <property type="component" value="Unassembled WGS sequence"/>
</dbReference>
<evidence type="ECO:0000313" key="4">
    <source>
        <dbReference type="Proteomes" id="UP000251571"/>
    </source>
</evidence>
<dbReference type="EMBL" id="UETC01000004">
    <property type="protein sequence ID" value="SSA45983.1"/>
    <property type="molecule type" value="Genomic_DNA"/>
</dbReference>
<accession>A0A2Y9C7L2</accession>
<evidence type="ECO:0008006" key="5">
    <source>
        <dbReference type="Google" id="ProtNLM"/>
    </source>
</evidence>
<protein>
    <recommendedName>
        <fullName evidence="5">Universal stress protein family protein</fullName>
    </recommendedName>
</protein>
<proteinExistence type="predicted"/>
<organism evidence="2 4">
    <name type="scientific">Jannaschia seohaensis</name>
    <dbReference type="NCBI Taxonomy" id="475081"/>
    <lineage>
        <taxon>Bacteria</taxon>
        <taxon>Pseudomonadati</taxon>
        <taxon>Pseudomonadota</taxon>
        <taxon>Alphaproteobacteria</taxon>
        <taxon>Rhodobacterales</taxon>
        <taxon>Roseobacteraceae</taxon>
        <taxon>Jannaschia</taxon>
    </lineage>
</organism>
<dbReference type="EMBL" id="QGDJ01000004">
    <property type="protein sequence ID" value="PWJ19321.1"/>
    <property type="molecule type" value="Genomic_DNA"/>
</dbReference>
<dbReference type="RefSeq" id="WP_211317134.1">
    <property type="nucleotide sequence ID" value="NZ_QGDJ01000004.1"/>
</dbReference>
<gene>
    <name evidence="1" type="ORF">BCF38_104256</name>
    <name evidence="2" type="ORF">SAMN05421539_104256</name>
</gene>
<evidence type="ECO:0000313" key="3">
    <source>
        <dbReference type="Proteomes" id="UP000245839"/>
    </source>
</evidence>